<protein>
    <submittedName>
        <fullName evidence="2">8827_t:CDS:1</fullName>
    </submittedName>
</protein>
<accession>A0A9N9BMP6</accession>
<sequence>MGHIISTCMEFAFDRPSSVSTPPDQEESKSVFAIGESIEEILYLHHVVFKHFWGRNYVSPVVLSNEDETKPKQVLDLGCATGMWTVDMASILPTTNFIGVNPFAIFPKSAPSNVSFCRQNVLDGLQFDDNSFDLIHERLSLSDFTKKQWEEIVIQEIVRVCKPGGWIEFVESDACIWNKGRVLRRIGHSCKKLFLARGLVPNLGQFLQVLLRSHPQLTDVHYVENDIPLGKKHGKFGELAVRNLMLSWYAIKIPLSQTMGIAPEHFEAILEAFVSEVNVQDLYWKTYRVFARKKTQDEMNEYL</sequence>
<feature type="domain" description="Methyltransferase" evidence="1">
    <location>
        <begin position="74"/>
        <end position="165"/>
    </location>
</feature>
<proteinExistence type="predicted"/>
<comment type="caution">
    <text evidence="2">The sequence shown here is derived from an EMBL/GenBank/DDBJ whole genome shotgun (WGS) entry which is preliminary data.</text>
</comment>
<dbReference type="InterPro" id="IPR029063">
    <property type="entry name" value="SAM-dependent_MTases_sf"/>
</dbReference>
<dbReference type="SUPFAM" id="SSF53335">
    <property type="entry name" value="S-adenosyl-L-methionine-dependent methyltransferases"/>
    <property type="match status" value="1"/>
</dbReference>
<evidence type="ECO:0000313" key="2">
    <source>
        <dbReference type="EMBL" id="CAG8573321.1"/>
    </source>
</evidence>
<keyword evidence="3" id="KW-1185">Reference proteome</keyword>
<dbReference type="Gene3D" id="3.40.50.150">
    <property type="entry name" value="Vaccinia Virus protein VP39"/>
    <property type="match status" value="1"/>
</dbReference>
<dbReference type="EMBL" id="CAJVPI010000802">
    <property type="protein sequence ID" value="CAG8573321.1"/>
    <property type="molecule type" value="Genomic_DNA"/>
</dbReference>
<evidence type="ECO:0000259" key="1">
    <source>
        <dbReference type="Pfam" id="PF13649"/>
    </source>
</evidence>
<dbReference type="AlphaFoldDB" id="A0A9N9BMP6"/>
<name>A0A9N9BMP6_9GLOM</name>
<gene>
    <name evidence="2" type="ORF">PBRASI_LOCUS6220</name>
</gene>
<dbReference type="InterPro" id="IPR041698">
    <property type="entry name" value="Methyltransf_25"/>
</dbReference>
<organism evidence="2 3">
    <name type="scientific">Paraglomus brasilianum</name>
    <dbReference type="NCBI Taxonomy" id="144538"/>
    <lineage>
        <taxon>Eukaryota</taxon>
        <taxon>Fungi</taxon>
        <taxon>Fungi incertae sedis</taxon>
        <taxon>Mucoromycota</taxon>
        <taxon>Glomeromycotina</taxon>
        <taxon>Glomeromycetes</taxon>
        <taxon>Paraglomerales</taxon>
        <taxon>Paraglomeraceae</taxon>
        <taxon>Paraglomus</taxon>
    </lineage>
</organism>
<dbReference type="Proteomes" id="UP000789739">
    <property type="component" value="Unassembled WGS sequence"/>
</dbReference>
<evidence type="ECO:0000313" key="3">
    <source>
        <dbReference type="Proteomes" id="UP000789739"/>
    </source>
</evidence>
<dbReference type="Pfam" id="PF13649">
    <property type="entry name" value="Methyltransf_25"/>
    <property type="match status" value="1"/>
</dbReference>
<dbReference type="PANTHER" id="PTHR43591">
    <property type="entry name" value="METHYLTRANSFERASE"/>
    <property type="match status" value="1"/>
</dbReference>
<reference evidence="2" key="1">
    <citation type="submission" date="2021-06" db="EMBL/GenBank/DDBJ databases">
        <authorList>
            <person name="Kallberg Y."/>
            <person name="Tangrot J."/>
            <person name="Rosling A."/>
        </authorList>
    </citation>
    <scope>NUCLEOTIDE SEQUENCE</scope>
    <source>
        <strain evidence="2">BR232B</strain>
    </source>
</reference>
<dbReference type="CDD" id="cd02440">
    <property type="entry name" value="AdoMet_MTases"/>
    <property type="match status" value="1"/>
</dbReference>
<dbReference type="OrthoDB" id="2013972at2759"/>